<reference evidence="1 2" key="1">
    <citation type="submission" date="2017-11" db="EMBL/GenBank/DDBJ databases">
        <authorList>
            <person name="Seth-Smith MB H."/>
        </authorList>
    </citation>
    <scope>NUCLEOTIDE SEQUENCE [LARGE SCALE GENOMIC DNA]</scope>
    <source>
        <strain evidence="1">E</strain>
    </source>
</reference>
<name>A0AAJ5N8S4_9BURK</name>
<dbReference type="InterPro" id="IPR015421">
    <property type="entry name" value="PyrdxlP-dep_Trfase_major"/>
</dbReference>
<dbReference type="Gene3D" id="3.40.640.10">
    <property type="entry name" value="Type I PLP-dependent aspartate aminotransferase-like (Major domain)"/>
    <property type="match status" value="1"/>
</dbReference>
<dbReference type="AlphaFoldDB" id="A0AAJ5N8S4"/>
<evidence type="ECO:0000313" key="2">
    <source>
        <dbReference type="Proteomes" id="UP000268684"/>
    </source>
</evidence>
<keyword evidence="2" id="KW-1185">Reference proteome</keyword>
<gene>
    <name evidence="1" type="primary">yjiR_1</name>
    <name evidence="1" type="ORF">BSTAB16_0486</name>
</gene>
<evidence type="ECO:0000313" key="1">
    <source>
        <dbReference type="EMBL" id="VBB10380.1"/>
    </source>
</evidence>
<proteinExistence type="predicted"/>
<dbReference type="InterPro" id="IPR015424">
    <property type="entry name" value="PyrdxlP-dep_Trfase"/>
</dbReference>
<sequence>MHKTVRPLPPRLIVMESPTFYAMLHAIERVGMKAIEVATHPEYGIDIAACMVMPNFQIPDERKRELVEFAMKARMPIIENVKADNGSKFISKALDKSAPKPLETASAHCDQAATIVWNPDPTTGATCACCSP</sequence>
<accession>A0AAJ5N8S4</accession>
<dbReference type="Proteomes" id="UP000268684">
    <property type="component" value="Chromosome I"/>
</dbReference>
<dbReference type="SUPFAM" id="SSF53383">
    <property type="entry name" value="PLP-dependent transferases"/>
    <property type="match status" value="1"/>
</dbReference>
<organism evidence="1 2">
    <name type="scientific">Burkholderia stabilis</name>
    <dbReference type="NCBI Taxonomy" id="95485"/>
    <lineage>
        <taxon>Bacteria</taxon>
        <taxon>Pseudomonadati</taxon>
        <taxon>Pseudomonadota</taxon>
        <taxon>Betaproteobacteria</taxon>
        <taxon>Burkholderiales</taxon>
        <taxon>Burkholderiaceae</taxon>
        <taxon>Burkholderia</taxon>
        <taxon>Burkholderia cepacia complex</taxon>
    </lineage>
</organism>
<protein>
    <submittedName>
        <fullName evidence="1">Uncharacterized HTH-type transcriptional regulator yjiR</fullName>
    </submittedName>
</protein>
<dbReference type="EMBL" id="LR025742">
    <property type="protein sequence ID" value="VBB10380.1"/>
    <property type="molecule type" value="Genomic_DNA"/>
</dbReference>